<proteinExistence type="predicted"/>
<name>A0A7I9Y309_9MYCO</name>
<dbReference type="InterPro" id="IPR050952">
    <property type="entry name" value="TRIM-NHL_E3_ligases"/>
</dbReference>
<evidence type="ECO:0000256" key="1">
    <source>
        <dbReference type="ARBA" id="ARBA00022737"/>
    </source>
</evidence>
<dbReference type="InterPro" id="IPR011042">
    <property type="entry name" value="6-blade_b-propeller_TolB-like"/>
</dbReference>
<keyword evidence="1" id="KW-0677">Repeat</keyword>
<organism evidence="3 4">
    <name type="scientific">Mycobacterium botniense</name>
    <dbReference type="NCBI Taxonomy" id="84962"/>
    <lineage>
        <taxon>Bacteria</taxon>
        <taxon>Bacillati</taxon>
        <taxon>Actinomycetota</taxon>
        <taxon>Actinomycetes</taxon>
        <taxon>Mycobacteriales</taxon>
        <taxon>Mycobacteriaceae</taxon>
        <taxon>Mycobacterium</taxon>
    </lineage>
</organism>
<dbReference type="InterPro" id="IPR001258">
    <property type="entry name" value="NHL_repeat"/>
</dbReference>
<dbReference type="PROSITE" id="PS51125">
    <property type="entry name" value="NHL"/>
    <property type="match status" value="5"/>
</dbReference>
<feature type="repeat" description="NHL" evidence="2">
    <location>
        <begin position="211"/>
        <end position="248"/>
    </location>
</feature>
<dbReference type="PANTHER" id="PTHR24104">
    <property type="entry name" value="E3 UBIQUITIN-PROTEIN LIGASE NHLRC1-RELATED"/>
    <property type="match status" value="1"/>
</dbReference>
<keyword evidence="4" id="KW-1185">Reference proteome</keyword>
<dbReference type="EMBL" id="BLKW01000004">
    <property type="protein sequence ID" value="GFG76430.1"/>
    <property type="molecule type" value="Genomic_DNA"/>
</dbReference>
<sequence length="328" mass="35894">MSTAGLTGVRETRPRCRAIGVARMSGQGFSHPVDVALTNDDTVYVLSRSSAWKDKNPRITVTSLDERSFAEIGSFGTGPGCFLAPTAVATDRHGRIYVADEDLHRISVFDPDGTCVMHWGTRGSGPGQLDRPAGLRVDNDGCLWVVDALNARVQRFTPEGTLVSCFGSFGAEPGQLNMPWGVAIGPRGDIWVSDWRNNRVQRFGPDGDVRGIYGQGLLSRPAGLAVDAAGGLSVSDWGHDCVQVFDEQGRHRGTLAGDATLSRWAQQWLDMYPQVNQRRQEASRYAEEQRFFRPVGMVIGPQGQLLVADSGRHRVQIYEPPWTAGDRL</sequence>
<reference evidence="3 4" key="1">
    <citation type="journal article" date="2019" name="Emerg. Microbes Infect.">
        <title>Comprehensive subspecies identification of 175 nontuberculous mycobacteria species based on 7547 genomic profiles.</title>
        <authorList>
            <person name="Matsumoto Y."/>
            <person name="Kinjo T."/>
            <person name="Motooka D."/>
            <person name="Nabeya D."/>
            <person name="Jung N."/>
            <person name="Uechi K."/>
            <person name="Horii T."/>
            <person name="Iida T."/>
            <person name="Fujita J."/>
            <person name="Nakamura S."/>
        </authorList>
    </citation>
    <scope>NUCLEOTIDE SEQUENCE [LARGE SCALE GENOMIC DNA]</scope>
    <source>
        <strain evidence="3 4">JCM 17322</strain>
    </source>
</reference>
<feature type="repeat" description="NHL" evidence="2">
    <location>
        <begin position="291"/>
        <end position="321"/>
    </location>
</feature>
<evidence type="ECO:0000256" key="2">
    <source>
        <dbReference type="PROSITE-ProRule" id="PRU00504"/>
    </source>
</evidence>
<dbReference type="Pfam" id="PF01436">
    <property type="entry name" value="NHL"/>
    <property type="match status" value="2"/>
</dbReference>
<feature type="repeat" description="NHL" evidence="2">
    <location>
        <begin position="163"/>
        <end position="206"/>
    </location>
</feature>
<dbReference type="PANTHER" id="PTHR24104:SF25">
    <property type="entry name" value="PROTEIN LIN-41"/>
    <property type="match status" value="1"/>
</dbReference>
<dbReference type="AlphaFoldDB" id="A0A7I9Y309"/>
<dbReference type="CDD" id="cd05819">
    <property type="entry name" value="NHL"/>
    <property type="match status" value="1"/>
</dbReference>
<dbReference type="Proteomes" id="UP000465361">
    <property type="component" value="Unassembled WGS sequence"/>
</dbReference>
<accession>A0A7I9Y309</accession>
<gene>
    <name evidence="3" type="ORF">MBOT_37950</name>
</gene>
<feature type="repeat" description="NHL" evidence="2">
    <location>
        <begin position="120"/>
        <end position="159"/>
    </location>
</feature>
<comment type="caution">
    <text evidence="3">The sequence shown here is derived from an EMBL/GenBank/DDBJ whole genome shotgun (WGS) entry which is preliminary data.</text>
</comment>
<dbReference type="Gene3D" id="2.120.10.30">
    <property type="entry name" value="TolB, C-terminal domain"/>
    <property type="match status" value="3"/>
</dbReference>
<evidence type="ECO:0000313" key="4">
    <source>
        <dbReference type="Proteomes" id="UP000465361"/>
    </source>
</evidence>
<protein>
    <submittedName>
        <fullName evidence="3">Uncharacterized protein</fullName>
    </submittedName>
</protein>
<dbReference type="SUPFAM" id="SSF101898">
    <property type="entry name" value="NHL repeat"/>
    <property type="match status" value="1"/>
</dbReference>
<feature type="repeat" description="NHL" evidence="2">
    <location>
        <begin position="72"/>
        <end position="112"/>
    </location>
</feature>
<dbReference type="GO" id="GO:0008270">
    <property type="term" value="F:zinc ion binding"/>
    <property type="evidence" value="ECO:0007669"/>
    <property type="project" value="UniProtKB-KW"/>
</dbReference>
<evidence type="ECO:0000313" key="3">
    <source>
        <dbReference type="EMBL" id="GFG76430.1"/>
    </source>
</evidence>